<dbReference type="Gene3D" id="3.10.350.10">
    <property type="entry name" value="LysM domain"/>
    <property type="match status" value="1"/>
</dbReference>
<feature type="transmembrane region" description="Helical" evidence="3">
    <location>
        <begin position="78"/>
        <end position="106"/>
    </location>
</feature>
<dbReference type="Pfam" id="PF03704">
    <property type="entry name" value="BTAD"/>
    <property type="match status" value="1"/>
</dbReference>
<keyword evidence="6" id="KW-1185">Reference proteome</keyword>
<evidence type="ECO:0000256" key="1">
    <source>
        <dbReference type="ARBA" id="ARBA00023012"/>
    </source>
</evidence>
<dbReference type="EMBL" id="QUAK01000101">
    <property type="protein sequence ID" value="RFU85187.1"/>
    <property type="molecule type" value="Genomic_DNA"/>
</dbReference>
<dbReference type="InterPro" id="IPR018392">
    <property type="entry name" value="LysM"/>
</dbReference>
<dbReference type="SMART" id="SM01043">
    <property type="entry name" value="BTAD"/>
    <property type="match status" value="1"/>
</dbReference>
<feature type="transmembrane region" description="Helical" evidence="3">
    <location>
        <begin position="26"/>
        <end position="48"/>
    </location>
</feature>
<dbReference type="SUPFAM" id="SSF48452">
    <property type="entry name" value="TPR-like"/>
    <property type="match status" value="1"/>
</dbReference>
<dbReference type="InterPro" id="IPR036779">
    <property type="entry name" value="LysM_dom_sf"/>
</dbReference>
<evidence type="ECO:0000256" key="2">
    <source>
        <dbReference type="SAM" id="MobiDB-lite"/>
    </source>
</evidence>
<proteinExistence type="predicted"/>
<keyword evidence="1" id="KW-0902">Two-component regulatory system</keyword>
<feature type="region of interest" description="Disordered" evidence="2">
    <location>
        <begin position="342"/>
        <end position="404"/>
    </location>
</feature>
<comment type="caution">
    <text evidence="5">The sequence shown here is derived from an EMBL/GenBank/DDBJ whole genome shotgun (WGS) entry which is preliminary data.</text>
</comment>
<dbReference type="Proteomes" id="UP000263094">
    <property type="component" value="Unassembled WGS sequence"/>
</dbReference>
<name>A0A372M4F8_9ACTN</name>
<feature type="region of interest" description="Disordered" evidence="2">
    <location>
        <begin position="243"/>
        <end position="312"/>
    </location>
</feature>
<feature type="domain" description="LysM" evidence="4">
    <location>
        <begin position="191"/>
        <end position="247"/>
    </location>
</feature>
<dbReference type="InterPro" id="IPR011990">
    <property type="entry name" value="TPR-like_helical_dom_sf"/>
</dbReference>
<dbReference type="AlphaFoldDB" id="A0A372M4F8"/>
<feature type="transmembrane region" description="Helical" evidence="3">
    <location>
        <begin position="127"/>
        <end position="148"/>
    </location>
</feature>
<feature type="compositionally biased region" description="Basic and acidic residues" evidence="2">
    <location>
        <begin position="357"/>
        <end position="373"/>
    </location>
</feature>
<reference evidence="5 6" key="1">
    <citation type="submission" date="2018-08" db="EMBL/GenBank/DDBJ databases">
        <title>Isolation, diversity and antifungal activity of Actinobacteria from wheat.</title>
        <authorList>
            <person name="Han C."/>
        </authorList>
    </citation>
    <scope>NUCLEOTIDE SEQUENCE [LARGE SCALE GENOMIC DNA]</scope>
    <source>
        <strain evidence="5 6">NEAU-YY421</strain>
    </source>
</reference>
<feature type="compositionally biased region" description="Basic and acidic residues" evidence="2">
    <location>
        <begin position="282"/>
        <end position="294"/>
    </location>
</feature>
<feature type="region of interest" description="Disordered" evidence="2">
    <location>
        <begin position="603"/>
        <end position="640"/>
    </location>
</feature>
<keyword evidence="3" id="KW-0812">Transmembrane</keyword>
<protein>
    <submittedName>
        <fullName evidence="5">LysM peptidoglycan-binding domain-containing protein</fullName>
    </submittedName>
</protein>
<sequence>MGRRRSGCAVTRTPPSPRRRARRVGAVGRLAASVLGLSVAVGGIPYTLDRFIGVPWPVQVASFGDLVGRLGQPVSDPFVLQVLGLIGWLCWVYFIAVLLYEALWAVRRMPTLITDAGLLRRRAASVSAPRAAAVLMIGTMIIALSGLLRTADAQAEPATGTNRPETAAATIAATTQQAAPAKKVEQRPAYDTYTVRTGDTLWGIAEQHLGDPAQWPRIYELSCTIRQPDGNLLSHPDRITPGWTLRLPATKGSAPHSDQSARKREPRTPPEAQDPYNGARQQGDKDRDAGKADGHSSQQAAARAEGSERTRPVTVSVGAASAIGVTTAASVAAAVAFARRHAARRRSLSPTSLGESPDGHDDLTLNDALERSNRAHLSARAAHHHSTELPRRTPPADPMPPGSVAIAEKDGCELGIETLAVAGGAHLTGPGADSAARHLIVAVTGATQRLRPSKPRLQLVSTWTTVSRLLPDLVVPPPALTIEESWGDALAAVESRLVGQARRVDELFAPRPDTAADTDADAWHILLVDTQLSVPAELTALASRATPGSLAVITLGENSRAGSWVSVAEDGAVTSNLPVLDGASMFRLADRTAPEFIDLMHASHGHPHARDDGPLDPDAPAESRAPETPHQAPTLPPEPVRPARTRALHIQLFGGFKLFVRDEECSLIETRKEETREFIALLATHKDGLRGEEIAEKMQLADDPDVAKGEIENLRRAARRVFRSATGMKEVAFVVLNGRVHKLDPQYVTTDAAEFTEAVTEAATADSSSERAIALERAAEAYRGPLCDGAHYLWAHGPRAAFHRRALDALTLLADHALQRSADPEPALALLNRAADLDPENEGIYRRIIQLQLDLGRDDAAQRTFALLAERLEQIDAQPEPATRALLSREPARNEPSRRAVVSRVSPKAFRTS</sequence>
<evidence type="ECO:0000313" key="6">
    <source>
        <dbReference type="Proteomes" id="UP000263094"/>
    </source>
</evidence>
<dbReference type="Pfam" id="PF01476">
    <property type="entry name" value="LysM"/>
    <property type="match status" value="1"/>
</dbReference>
<evidence type="ECO:0000313" key="5">
    <source>
        <dbReference type="EMBL" id="RFU85187.1"/>
    </source>
</evidence>
<dbReference type="CDD" id="cd00118">
    <property type="entry name" value="LysM"/>
    <property type="match status" value="1"/>
</dbReference>
<feature type="compositionally biased region" description="Basic and acidic residues" evidence="2">
    <location>
        <begin position="259"/>
        <end position="268"/>
    </location>
</feature>
<dbReference type="InterPro" id="IPR051677">
    <property type="entry name" value="AfsR-DnrI-RedD_regulator"/>
</dbReference>
<dbReference type="InterPro" id="IPR005158">
    <property type="entry name" value="BTAD"/>
</dbReference>
<gene>
    <name evidence="5" type="ORF">DY218_18700</name>
</gene>
<evidence type="ECO:0000259" key="4">
    <source>
        <dbReference type="PROSITE" id="PS51782"/>
    </source>
</evidence>
<dbReference type="PROSITE" id="PS51782">
    <property type="entry name" value="LYSM"/>
    <property type="match status" value="1"/>
</dbReference>
<dbReference type="GO" id="GO:0000160">
    <property type="term" value="P:phosphorelay signal transduction system"/>
    <property type="evidence" value="ECO:0007669"/>
    <property type="project" value="UniProtKB-KW"/>
</dbReference>
<dbReference type="PANTHER" id="PTHR35807">
    <property type="entry name" value="TRANSCRIPTIONAL REGULATOR REDD-RELATED"/>
    <property type="match status" value="1"/>
</dbReference>
<evidence type="ECO:0000256" key="3">
    <source>
        <dbReference type="SAM" id="Phobius"/>
    </source>
</evidence>
<keyword evidence="3" id="KW-1133">Transmembrane helix</keyword>
<dbReference type="Gene3D" id="1.25.40.10">
    <property type="entry name" value="Tetratricopeptide repeat domain"/>
    <property type="match status" value="1"/>
</dbReference>
<accession>A0A372M4F8</accession>
<keyword evidence="3" id="KW-0472">Membrane</keyword>
<feature type="compositionally biased region" description="Pro residues" evidence="2">
    <location>
        <begin position="392"/>
        <end position="401"/>
    </location>
</feature>
<feature type="region of interest" description="Disordered" evidence="2">
    <location>
        <begin position="880"/>
        <end position="913"/>
    </location>
</feature>
<organism evidence="5 6">
    <name type="scientific">Streptomyces triticagri</name>
    <dbReference type="NCBI Taxonomy" id="2293568"/>
    <lineage>
        <taxon>Bacteria</taxon>
        <taxon>Bacillati</taxon>
        <taxon>Actinomycetota</taxon>
        <taxon>Actinomycetes</taxon>
        <taxon>Kitasatosporales</taxon>
        <taxon>Streptomycetaceae</taxon>
        <taxon>Streptomyces</taxon>
    </lineage>
</organism>